<reference evidence="1" key="1">
    <citation type="submission" date="2023-10" db="EMBL/GenBank/DDBJ databases">
        <authorList>
            <person name="Rodriguez Cubillos JULIANA M."/>
            <person name="De Vega J."/>
        </authorList>
    </citation>
    <scope>NUCLEOTIDE SEQUENCE</scope>
</reference>
<dbReference type="EMBL" id="CASHSV030000024">
    <property type="protein sequence ID" value="CAJ2640417.1"/>
    <property type="molecule type" value="Genomic_DNA"/>
</dbReference>
<keyword evidence="2" id="KW-1185">Reference proteome</keyword>
<name>A0ACB0J7M5_TRIPR</name>
<comment type="caution">
    <text evidence="1">The sequence shown here is derived from an EMBL/GenBank/DDBJ whole genome shotgun (WGS) entry which is preliminary data.</text>
</comment>
<evidence type="ECO:0000313" key="1">
    <source>
        <dbReference type="EMBL" id="CAJ2640417.1"/>
    </source>
</evidence>
<organism evidence="1 2">
    <name type="scientific">Trifolium pratense</name>
    <name type="common">Red clover</name>
    <dbReference type="NCBI Taxonomy" id="57577"/>
    <lineage>
        <taxon>Eukaryota</taxon>
        <taxon>Viridiplantae</taxon>
        <taxon>Streptophyta</taxon>
        <taxon>Embryophyta</taxon>
        <taxon>Tracheophyta</taxon>
        <taxon>Spermatophyta</taxon>
        <taxon>Magnoliopsida</taxon>
        <taxon>eudicotyledons</taxon>
        <taxon>Gunneridae</taxon>
        <taxon>Pentapetalae</taxon>
        <taxon>rosids</taxon>
        <taxon>fabids</taxon>
        <taxon>Fabales</taxon>
        <taxon>Fabaceae</taxon>
        <taxon>Papilionoideae</taxon>
        <taxon>50 kb inversion clade</taxon>
        <taxon>NPAAA clade</taxon>
        <taxon>Hologalegina</taxon>
        <taxon>IRL clade</taxon>
        <taxon>Trifolieae</taxon>
        <taxon>Trifolium</taxon>
    </lineage>
</organism>
<evidence type="ECO:0000313" key="2">
    <source>
        <dbReference type="Proteomes" id="UP001177021"/>
    </source>
</evidence>
<sequence length="269" mass="30271">MSIGWPRHCSHVYAVLIQDIKELIYQRNITLCHTLREGNICANFLAKLGASSDSNLTVHASPPEGNQHLQFHSHKYSFLALEVKSNNTLFCWRNCYIYIPELANSKSSHSQACLEELEERNKRVVRELYKSLTSKETKTLHGLVTQDLEWWFHGPPCHRHHLVPWLTGSSPSPSTKALVPSHVIGFGSIVVAEGYDEENLVWWVHAWTFNTGGVISQVKEYVNTSVSVTRLGTTVAPPSEIVEPIASMCQCIWQSTLRDESVPGLILAI</sequence>
<accession>A0ACB0J7M5</accession>
<proteinExistence type="predicted"/>
<gene>
    <name evidence="1" type="ORF">MILVUS5_LOCUS10270</name>
</gene>
<dbReference type="Proteomes" id="UP001177021">
    <property type="component" value="Unassembled WGS sequence"/>
</dbReference>
<protein>
    <submittedName>
        <fullName evidence="1">Uncharacterized protein</fullName>
    </submittedName>
</protein>